<sequence length="210" mass="22704">MSTVVPEILWAQRSSADEPEKNVVMLTINVPNLPAPPATKFELTSSGFSFHAKTGDESKGIPNKEYDFKLDFFDDIDVDASKTSLTSKSLYAVLRKKTAQEEYWPRLTKDKVRLHNVKTDFDKWVDEDEQDEEAADAGAGMPDMGGAGGMDPSLMGMGGAGGQGFDLQSMMAQMGQMGGMSGGMPDFSGEDDDDDEADDVVDSPAVQEAK</sequence>
<proteinExistence type="inferred from homology"/>
<dbReference type="OrthoDB" id="1564555at2759"/>
<dbReference type="FunFam" id="2.60.40.790:FF:000013">
    <property type="entry name" value="Very-long-chain (3R)-3-hydroxyacyl-CoA dehydratase"/>
    <property type="match status" value="1"/>
</dbReference>
<protein>
    <recommendedName>
        <fullName evidence="3">CS domain-containing protein</fullName>
    </recommendedName>
</protein>
<dbReference type="GO" id="GO:0051879">
    <property type="term" value="F:Hsp90 protein binding"/>
    <property type="evidence" value="ECO:0007669"/>
    <property type="project" value="InterPro"/>
</dbReference>
<dbReference type="GO" id="GO:0005829">
    <property type="term" value="C:cytosol"/>
    <property type="evidence" value="ECO:0007669"/>
    <property type="project" value="TreeGrafter"/>
</dbReference>
<dbReference type="PANTHER" id="PTHR22932">
    <property type="entry name" value="TELOMERASE-BINDING PROTEIN P23 HSP90 CO-CHAPERONE"/>
    <property type="match status" value="1"/>
</dbReference>
<dbReference type="PANTHER" id="PTHR22932:SF1">
    <property type="entry name" value="CO-CHAPERONE PROTEIN DAF-41"/>
    <property type="match status" value="1"/>
</dbReference>
<dbReference type="SUPFAM" id="SSF49764">
    <property type="entry name" value="HSP20-like chaperones"/>
    <property type="match status" value="1"/>
</dbReference>
<feature type="compositionally biased region" description="Acidic residues" evidence="2">
    <location>
        <begin position="126"/>
        <end position="135"/>
    </location>
</feature>
<name>W3VTU0_MOEAP</name>
<feature type="region of interest" description="Disordered" evidence="2">
    <location>
        <begin position="126"/>
        <end position="210"/>
    </location>
</feature>
<dbReference type="AlphaFoldDB" id="W3VTU0"/>
<dbReference type="Proteomes" id="UP000019462">
    <property type="component" value="Unassembled WGS sequence"/>
</dbReference>
<dbReference type="Gene3D" id="2.60.40.790">
    <property type="match status" value="1"/>
</dbReference>
<gene>
    <name evidence="4" type="ORF">PaG_00417</name>
</gene>
<dbReference type="Pfam" id="PF04969">
    <property type="entry name" value="CS"/>
    <property type="match status" value="1"/>
</dbReference>
<organism evidence="4 5">
    <name type="scientific">Moesziomyces aphidis</name>
    <name type="common">Pseudozyma aphidis</name>
    <dbReference type="NCBI Taxonomy" id="84754"/>
    <lineage>
        <taxon>Eukaryota</taxon>
        <taxon>Fungi</taxon>
        <taxon>Dikarya</taxon>
        <taxon>Basidiomycota</taxon>
        <taxon>Ustilaginomycotina</taxon>
        <taxon>Ustilaginomycetes</taxon>
        <taxon>Ustilaginales</taxon>
        <taxon>Ustilaginaceae</taxon>
        <taxon>Moesziomyces</taxon>
    </lineage>
</organism>
<evidence type="ECO:0000313" key="5">
    <source>
        <dbReference type="Proteomes" id="UP000019462"/>
    </source>
</evidence>
<comment type="caution">
    <text evidence="4">The sequence shown here is derived from an EMBL/GenBank/DDBJ whole genome shotgun (WGS) entry which is preliminary data.</text>
</comment>
<dbReference type="GO" id="GO:0051087">
    <property type="term" value="F:protein-folding chaperone binding"/>
    <property type="evidence" value="ECO:0007669"/>
    <property type="project" value="TreeGrafter"/>
</dbReference>
<evidence type="ECO:0000256" key="1">
    <source>
        <dbReference type="ARBA" id="ARBA00025733"/>
    </source>
</evidence>
<feature type="domain" description="CS" evidence="3">
    <location>
        <begin position="3"/>
        <end position="108"/>
    </location>
</feature>
<evidence type="ECO:0000313" key="4">
    <source>
        <dbReference type="EMBL" id="ETS64974.1"/>
    </source>
</evidence>
<feature type="compositionally biased region" description="Acidic residues" evidence="2">
    <location>
        <begin position="188"/>
        <end position="201"/>
    </location>
</feature>
<accession>W3VTU0</accession>
<dbReference type="InterPro" id="IPR045250">
    <property type="entry name" value="p23-like"/>
</dbReference>
<evidence type="ECO:0000256" key="2">
    <source>
        <dbReference type="SAM" id="MobiDB-lite"/>
    </source>
</evidence>
<reference evidence="4 5" key="1">
    <citation type="journal article" date="2014" name="Genome Announc.">
        <title>Genome sequence of the basidiomycetous fungus Pseudozyma aphidis DSM70725, an efficient producer of biosurfactant mannosylerythritol lipids.</title>
        <authorList>
            <person name="Lorenz S."/>
            <person name="Guenther M."/>
            <person name="Grumaz C."/>
            <person name="Rupp S."/>
            <person name="Zibek S."/>
            <person name="Sohn K."/>
        </authorList>
    </citation>
    <scope>NUCLEOTIDE SEQUENCE [LARGE SCALE GENOMIC DNA]</scope>
    <source>
        <strain evidence="5">ATCC 32657 / CBS 517.83 / DSM 70725 / JCM 10318 / NBRC 10182 / NRRL Y-7954 / St-0401</strain>
    </source>
</reference>
<dbReference type="GO" id="GO:0051131">
    <property type="term" value="P:chaperone-mediated protein complex assembly"/>
    <property type="evidence" value="ECO:0007669"/>
    <property type="project" value="TreeGrafter"/>
</dbReference>
<dbReference type="CDD" id="cd06465">
    <property type="entry name" value="p23_hB-ind1_like"/>
    <property type="match status" value="1"/>
</dbReference>
<dbReference type="GO" id="GO:0006457">
    <property type="term" value="P:protein folding"/>
    <property type="evidence" value="ECO:0007669"/>
    <property type="project" value="TreeGrafter"/>
</dbReference>
<evidence type="ECO:0000259" key="3">
    <source>
        <dbReference type="PROSITE" id="PS51203"/>
    </source>
</evidence>
<dbReference type="InterPro" id="IPR008978">
    <property type="entry name" value="HSP20-like_chaperone"/>
</dbReference>
<comment type="similarity">
    <text evidence="1">Belongs to the p23/wos2 family.</text>
</comment>
<keyword evidence="5" id="KW-1185">Reference proteome</keyword>
<dbReference type="EMBL" id="AWNI01000003">
    <property type="protein sequence ID" value="ETS64974.1"/>
    <property type="molecule type" value="Genomic_DNA"/>
</dbReference>
<dbReference type="InterPro" id="IPR007052">
    <property type="entry name" value="CS_dom"/>
</dbReference>
<dbReference type="GO" id="GO:0005634">
    <property type="term" value="C:nucleus"/>
    <property type="evidence" value="ECO:0007669"/>
    <property type="project" value="TreeGrafter"/>
</dbReference>
<dbReference type="HOGENOM" id="CLU_078883_0_0_1"/>
<dbReference type="PROSITE" id="PS51203">
    <property type="entry name" value="CS"/>
    <property type="match status" value="1"/>
</dbReference>